<evidence type="ECO:0000256" key="7">
    <source>
        <dbReference type="ARBA" id="ARBA00022917"/>
    </source>
</evidence>
<dbReference type="InterPro" id="IPR005148">
    <property type="entry name" value="Arg-tRNA-synth_N"/>
</dbReference>
<keyword evidence="3 10" id="KW-0963">Cytoplasm</keyword>
<dbReference type="Gene3D" id="3.30.1360.70">
    <property type="entry name" value="Arginyl tRNA synthetase N-terminal domain"/>
    <property type="match status" value="1"/>
</dbReference>
<dbReference type="Proteomes" id="UP001431572">
    <property type="component" value="Chromosome 2"/>
</dbReference>
<comment type="subunit">
    <text evidence="10">Monomer.</text>
</comment>
<accession>A0A8T7MAZ1</accession>
<name>A0A8T7MAZ1_9CHLR</name>
<evidence type="ECO:0000256" key="9">
    <source>
        <dbReference type="ARBA" id="ARBA00049339"/>
    </source>
</evidence>
<dbReference type="SMART" id="SM01016">
    <property type="entry name" value="Arg_tRNA_synt_N"/>
    <property type="match status" value="1"/>
</dbReference>
<dbReference type="SUPFAM" id="SSF47323">
    <property type="entry name" value="Anticodon-binding domain of a subclass of class I aminoacyl-tRNA synthetases"/>
    <property type="match status" value="1"/>
</dbReference>
<dbReference type="FunFam" id="3.40.50.620:FF:000116">
    <property type="entry name" value="Arginine--tRNA ligase"/>
    <property type="match status" value="1"/>
</dbReference>
<dbReference type="InterPro" id="IPR035684">
    <property type="entry name" value="ArgRS_core"/>
</dbReference>
<gene>
    <name evidence="10 14" type="primary">argS</name>
    <name evidence="14" type="ORF">HXX08_24710</name>
    <name evidence="15" type="ORF">OZ401_002591</name>
</gene>
<evidence type="ECO:0000259" key="13">
    <source>
        <dbReference type="SMART" id="SM01016"/>
    </source>
</evidence>
<evidence type="ECO:0000256" key="2">
    <source>
        <dbReference type="ARBA" id="ARBA00005594"/>
    </source>
</evidence>
<dbReference type="InterPro" id="IPR001278">
    <property type="entry name" value="Arg-tRNA-ligase"/>
</dbReference>
<dbReference type="EMBL" id="CP128400">
    <property type="protein sequence ID" value="WJW69000.1"/>
    <property type="molecule type" value="Genomic_DNA"/>
</dbReference>
<comment type="subcellular location">
    <subcellularLocation>
        <location evidence="1 10">Cytoplasm</location>
    </subcellularLocation>
</comment>
<dbReference type="Pfam" id="PF03485">
    <property type="entry name" value="Arg_tRNA_synt_N"/>
    <property type="match status" value="1"/>
</dbReference>
<dbReference type="GO" id="GO:0006420">
    <property type="term" value="P:arginyl-tRNA aminoacylation"/>
    <property type="evidence" value="ECO:0007669"/>
    <property type="project" value="UniProtKB-UniRule"/>
</dbReference>
<dbReference type="InterPro" id="IPR009080">
    <property type="entry name" value="tRNAsynth_Ia_anticodon-bd"/>
</dbReference>
<keyword evidence="4 10" id="KW-0436">Ligase</keyword>
<evidence type="ECO:0000259" key="12">
    <source>
        <dbReference type="SMART" id="SM00836"/>
    </source>
</evidence>
<keyword evidence="7 10" id="KW-0648">Protein biosynthesis</keyword>
<dbReference type="Gene3D" id="1.10.730.10">
    <property type="entry name" value="Isoleucyl-tRNA Synthetase, Domain 1"/>
    <property type="match status" value="1"/>
</dbReference>
<dbReference type="InterPro" id="IPR014729">
    <property type="entry name" value="Rossmann-like_a/b/a_fold"/>
</dbReference>
<evidence type="ECO:0000256" key="6">
    <source>
        <dbReference type="ARBA" id="ARBA00022840"/>
    </source>
</evidence>
<dbReference type="SUPFAM" id="SSF52374">
    <property type="entry name" value="Nucleotidylyl transferase"/>
    <property type="match status" value="1"/>
</dbReference>
<comment type="similarity">
    <text evidence="2 10 11">Belongs to the class-I aminoacyl-tRNA synthetase family.</text>
</comment>
<dbReference type="Gene3D" id="3.40.50.620">
    <property type="entry name" value="HUPs"/>
    <property type="match status" value="1"/>
</dbReference>
<keyword evidence="8 10" id="KW-0030">Aminoacyl-tRNA synthetase</keyword>
<evidence type="ECO:0000256" key="4">
    <source>
        <dbReference type="ARBA" id="ARBA00022598"/>
    </source>
</evidence>
<evidence type="ECO:0000313" key="16">
    <source>
        <dbReference type="Proteomes" id="UP000521676"/>
    </source>
</evidence>
<comment type="caution">
    <text evidence="10">Lacks conserved residue(s) required for the propagation of feature annotation.</text>
</comment>
<evidence type="ECO:0000256" key="1">
    <source>
        <dbReference type="ARBA" id="ARBA00004496"/>
    </source>
</evidence>
<dbReference type="InterPro" id="IPR036695">
    <property type="entry name" value="Arg-tRNA-synth_N_sf"/>
</dbReference>
<protein>
    <recommendedName>
        <fullName evidence="10">Arginine--tRNA ligase</fullName>
        <ecNumber evidence="10">6.1.1.19</ecNumber>
    </recommendedName>
    <alternativeName>
        <fullName evidence="10">Arginyl-tRNA synthetase</fullName>
        <shortName evidence="10">ArgRS</shortName>
    </alternativeName>
</protein>
<dbReference type="RefSeq" id="WP_341470903.1">
    <property type="nucleotide sequence ID" value="NZ_CP128400.1"/>
</dbReference>
<evidence type="ECO:0000256" key="5">
    <source>
        <dbReference type="ARBA" id="ARBA00022741"/>
    </source>
</evidence>
<evidence type="ECO:0000313" key="14">
    <source>
        <dbReference type="EMBL" id="NWJ49072.1"/>
    </source>
</evidence>
<reference evidence="15" key="2">
    <citation type="journal article" date="2024" name="Nature">
        <title>Anoxygenic phototroph of the Chloroflexota uses a type I reaction centre.</title>
        <authorList>
            <person name="Tsuji J.M."/>
            <person name="Shaw N.A."/>
            <person name="Nagashima S."/>
            <person name="Venkiteswaran J.J."/>
            <person name="Schiff S.L."/>
            <person name="Watanabe T."/>
            <person name="Fukui M."/>
            <person name="Hanada S."/>
            <person name="Tank M."/>
            <person name="Neufeld J.D."/>
        </authorList>
    </citation>
    <scope>NUCLEOTIDE SEQUENCE</scope>
    <source>
        <strain evidence="15">L227-S17</strain>
    </source>
</reference>
<dbReference type="SMART" id="SM00836">
    <property type="entry name" value="DALR_1"/>
    <property type="match status" value="1"/>
</dbReference>
<dbReference type="EMBL" id="JACATZ010000003">
    <property type="protein sequence ID" value="NWJ49072.1"/>
    <property type="molecule type" value="Genomic_DNA"/>
</dbReference>
<dbReference type="NCBIfam" id="TIGR00456">
    <property type="entry name" value="argS"/>
    <property type="match status" value="1"/>
</dbReference>
<dbReference type="PANTHER" id="PTHR11956:SF5">
    <property type="entry name" value="ARGININE--TRNA LIGASE, CYTOPLASMIC"/>
    <property type="match status" value="1"/>
</dbReference>
<dbReference type="FunFam" id="1.10.730.10:FF:000008">
    <property type="entry name" value="Arginine--tRNA ligase"/>
    <property type="match status" value="1"/>
</dbReference>
<dbReference type="GO" id="GO:0004814">
    <property type="term" value="F:arginine-tRNA ligase activity"/>
    <property type="evidence" value="ECO:0007669"/>
    <property type="project" value="UniProtKB-UniRule"/>
</dbReference>
<dbReference type="HAMAP" id="MF_00123">
    <property type="entry name" value="Arg_tRNA_synth"/>
    <property type="match status" value="1"/>
</dbReference>
<evidence type="ECO:0000313" key="15">
    <source>
        <dbReference type="EMBL" id="WJW69000.1"/>
    </source>
</evidence>
<keyword evidence="6 10" id="KW-0067">ATP-binding</keyword>
<dbReference type="SUPFAM" id="SSF55190">
    <property type="entry name" value="Arginyl-tRNA synthetase (ArgRS), N-terminal 'additional' domain"/>
    <property type="match status" value="1"/>
</dbReference>
<dbReference type="PANTHER" id="PTHR11956">
    <property type="entry name" value="ARGINYL-TRNA SYNTHETASE"/>
    <property type="match status" value="1"/>
</dbReference>
<proteinExistence type="inferred from homology"/>
<evidence type="ECO:0000256" key="8">
    <source>
        <dbReference type="ARBA" id="ARBA00023146"/>
    </source>
</evidence>
<dbReference type="Pfam" id="PF00750">
    <property type="entry name" value="tRNA-synt_1d"/>
    <property type="match status" value="1"/>
</dbReference>
<comment type="catalytic activity">
    <reaction evidence="9 10">
        <text>tRNA(Arg) + L-arginine + ATP = L-arginyl-tRNA(Arg) + AMP + diphosphate</text>
        <dbReference type="Rhea" id="RHEA:20301"/>
        <dbReference type="Rhea" id="RHEA-COMP:9658"/>
        <dbReference type="Rhea" id="RHEA-COMP:9673"/>
        <dbReference type="ChEBI" id="CHEBI:30616"/>
        <dbReference type="ChEBI" id="CHEBI:32682"/>
        <dbReference type="ChEBI" id="CHEBI:33019"/>
        <dbReference type="ChEBI" id="CHEBI:78442"/>
        <dbReference type="ChEBI" id="CHEBI:78513"/>
        <dbReference type="ChEBI" id="CHEBI:456215"/>
        <dbReference type="EC" id="6.1.1.19"/>
    </reaction>
</comment>
<dbReference type="EC" id="6.1.1.19" evidence="10"/>
<dbReference type="GO" id="GO:0005524">
    <property type="term" value="F:ATP binding"/>
    <property type="evidence" value="ECO:0007669"/>
    <property type="project" value="UniProtKB-UniRule"/>
</dbReference>
<feature type="domain" description="DALR anticodon binding" evidence="12">
    <location>
        <begin position="463"/>
        <end position="578"/>
    </location>
</feature>
<dbReference type="AlphaFoldDB" id="A0A8T7MAZ1"/>
<dbReference type="Proteomes" id="UP000521676">
    <property type="component" value="Unassembled WGS sequence"/>
</dbReference>
<evidence type="ECO:0000256" key="3">
    <source>
        <dbReference type="ARBA" id="ARBA00022490"/>
    </source>
</evidence>
<evidence type="ECO:0000256" key="10">
    <source>
        <dbReference type="HAMAP-Rule" id="MF_00123"/>
    </source>
</evidence>
<evidence type="ECO:0000313" key="17">
    <source>
        <dbReference type="Proteomes" id="UP001431572"/>
    </source>
</evidence>
<dbReference type="GO" id="GO:0005737">
    <property type="term" value="C:cytoplasm"/>
    <property type="evidence" value="ECO:0007669"/>
    <property type="project" value="UniProtKB-SubCell"/>
</dbReference>
<keyword evidence="17" id="KW-1185">Reference proteome</keyword>
<dbReference type="PRINTS" id="PR01038">
    <property type="entry name" value="TRNASYNTHARG"/>
</dbReference>
<sequence>MEYALERLRVQCAELLAATGLVKADAVTLTDPKPNIPADLAFPCFQAARAAGINNPAEFAAKLAGAVQIPADALIGKVEAAGPFVNISVNPSNFTTDVLSEVLKLGEDYGKGDSGAGQTLTIDFSSPNIARKMHVGHLRSTVIGNSIRKILKFLGYNVIADNHLGDWGTQFGSLLAAHDLWGWSEKINENPIEELVEIYARFHKASEEDPKLRDLARDWFRRLEEGDVKARELWKWMVDITLLEFAKTYARLGVTFDLQHGESFYEPMLDEVVKEAQDKGVAKVEPSGAISVGFDEKLPSYLLRKQDGATLYQTRDIATCIYRWREYQPDRNIYVVGQEQKLHFQQVFETVRLMGYTEIAERSVHIPFGKITDAQGQRFSMRRGTAIFLDEVLDEALERARAVIAEKIAEGKTDLTADEQEYASQIISVGAVIFNDLYQDPGRDIRFDWDKMLAFDGNSAPYIQYTHARCCSILRKAGETPQNADYKILASSEEQAVVKQLARFPQVVKRAGLEFLPALIAEWTYGLAREFARFYHEIPVLEAASPELRAARLGLVAAVATNLRNGLALLGIKAPERM</sequence>
<dbReference type="InterPro" id="IPR008909">
    <property type="entry name" value="DALR_anticod-bd"/>
</dbReference>
<dbReference type="CDD" id="cd07956">
    <property type="entry name" value="Anticodon_Ia_Arg"/>
    <property type="match status" value="1"/>
</dbReference>
<feature type="domain" description="Arginyl tRNA synthetase N-terminal" evidence="13">
    <location>
        <begin position="6"/>
        <end position="89"/>
    </location>
</feature>
<organism evidence="14 16">
    <name type="scientific">Candidatus Chlorohelix allophototropha</name>
    <dbReference type="NCBI Taxonomy" id="3003348"/>
    <lineage>
        <taxon>Bacteria</taxon>
        <taxon>Bacillati</taxon>
        <taxon>Chloroflexota</taxon>
        <taxon>Chloroflexia</taxon>
        <taxon>Candidatus Chloroheliales</taxon>
        <taxon>Candidatus Chloroheliaceae</taxon>
        <taxon>Candidatus Chlorohelix</taxon>
    </lineage>
</organism>
<evidence type="ECO:0000256" key="11">
    <source>
        <dbReference type="RuleBase" id="RU363038"/>
    </source>
</evidence>
<keyword evidence="5 10" id="KW-0547">Nucleotide-binding</keyword>
<reference evidence="14 16" key="1">
    <citation type="submission" date="2020-06" db="EMBL/GenBank/DDBJ databases">
        <title>Anoxygenic phototrophic Chloroflexota member uses a Type I reaction center.</title>
        <authorList>
            <person name="Tsuji J.M."/>
            <person name="Shaw N.A."/>
            <person name="Nagashima S."/>
            <person name="Venkiteswaran J."/>
            <person name="Schiff S.L."/>
            <person name="Hanada S."/>
            <person name="Tank M."/>
            <person name="Neufeld J.D."/>
        </authorList>
    </citation>
    <scope>NUCLEOTIDE SEQUENCE [LARGE SCALE GENOMIC DNA]</scope>
    <source>
        <strain evidence="14">L227-S17</strain>
    </source>
</reference>
<dbReference type="Pfam" id="PF05746">
    <property type="entry name" value="DALR_1"/>
    <property type="match status" value="1"/>
</dbReference>